<feature type="region of interest" description="Disordered" evidence="1">
    <location>
        <begin position="1"/>
        <end position="66"/>
    </location>
</feature>
<evidence type="ECO:0000256" key="1">
    <source>
        <dbReference type="SAM" id="MobiDB-lite"/>
    </source>
</evidence>
<feature type="region of interest" description="Disordered" evidence="1">
    <location>
        <begin position="1031"/>
        <end position="1071"/>
    </location>
</feature>
<keyword evidence="3" id="KW-1185">Reference proteome</keyword>
<feature type="compositionally biased region" description="Polar residues" evidence="1">
    <location>
        <begin position="727"/>
        <end position="738"/>
    </location>
</feature>
<sequence>MSSPSVVYSPWTFASDDTPEDTDSAVPATSSTQGSKRKRSHDSDVETAEASESEDPQLRKKLPGWKATVKGTRMNFDTVPLFEGPRVSDSIWKGLAKEKAAKYLGPYRSEKVLEPKKRKFQNRDNEQAQSRADTEGIDKVKQLLSSRRTPPQLAQADKSPRPSAATQTVTEWSKQKELFRLQQILANDSIRVGNERAMFHEQLRRWDMCRKFSIDYKEKMRVEKSMKAICRELETSYALARHQKDISKLKESHEVDVWELQEEHVEEILHLKKTQSATLHNMEDTHKEGLRKVEAAHASEVQNQRDGHEAEVEKLKETHVARINGIQEHHKADVDSLERIRTAALLELEEMYKASIDELRDTHGSEISRLKDVLAAQHSQQRESQEAYVAEMHNLKRTHTVDIRKLKDNLEAQHREAINMQERHAKQLREVKEFLALQHEKEMNDLKAKTLLEAEDVYRGRLEIDRLKQEQDDRDRRSREAAAHMAENQRKMAEVEEAQRLVKEAKRVQDEEEARKVEAERLIKEQEANAAGAAEQRKVEEEELVRKAEAERLLKEKEGQEVRGAAQRKVQGEENARKTEAVKKQENLNAARAKVREMAARRKQKHLDAARAKVREMAAERKQQQEQGKAAEIMLSDQTDSKAETANTNNETPAKTSRNASLELQKMAVEQLHEPLSSSCESSKKRKAPETTSEENKRIKLQADELRREEDEVQRELETLRAEVPANTGSPTPRPQSSEVKEDVSTPSPVSDSSKNTSNNFGFEASSCPETSSEASAISPLSRPSTSIFSQSQGNSVQISEASTPVKANAMIQPPERSRSAALFGTSPIPHGKQTAFSRLDAATSPFTPPTNLTNSLLFAGNAAAGSPFGVSTTAPSLSTPKIRLDGGYPRAKLSATALSGPKLLPPVRKDSVKTVSKRETPSRRGLQQHRYRAGSMSMSRQDQEDNALPGRTMGGGQAHTPLPVPTQVTHTRDASNNTLRPRGSMIPIRGSIGHAHGAQQQALVPQNVAEMDDIPIRNAAQRFGIQTKGVANSSNVVVTPAAHRRQDGSSGKSARARGRGRGRGRGHWKQ</sequence>
<dbReference type="AlphaFoldDB" id="A0A6A5ZG40"/>
<feature type="compositionally biased region" description="Basic and acidic residues" evidence="1">
    <location>
        <begin position="594"/>
        <end position="624"/>
    </location>
</feature>
<feature type="compositionally biased region" description="Polar residues" evidence="1">
    <location>
        <begin position="782"/>
        <end position="803"/>
    </location>
</feature>
<feature type="compositionally biased region" description="Basic and acidic residues" evidence="1">
    <location>
        <begin position="694"/>
        <end position="721"/>
    </location>
</feature>
<accession>A0A6A5ZG40</accession>
<dbReference type="Proteomes" id="UP000799770">
    <property type="component" value="Unassembled WGS sequence"/>
</dbReference>
<feature type="compositionally biased region" description="Acidic residues" evidence="1">
    <location>
        <begin position="45"/>
        <end position="55"/>
    </location>
</feature>
<feature type="region of interest" description="Disordered" evidence="1">
    <location>
        <begin position="901"/>
        <end position="949"/>
    </location>
</feature>
<feature type="compositionally biased region" description="Polar residues" evidence="1">
    <location>
        <begin position="967"/>
        <end position="980"/>
    </location>
</feature>
<proteinExistence type="predicted"/>
<evidence type="ECO:0000313" key="3">
    <source>
        <dbReference type="Proteomes" id="UP000799770"/>
    </source>
</evidence>
<feature type="compositionally biased region" description="Low complexity" evidence="1">
    <location>
        <begin position="745"/>
        <end position="754"/>
    </location>
</feature>
<organism evidence="2 3">
    <name type="scientific">Lophiotrema nucula</name>
    <dbReference type="NCBI Taxonomy" id="690887"/>
    <lineage>
        <taxon>Eukaryota</taxon>
        <taxon>Fungi</taxon>
        <taxon>Dikarya</taxon>
        <taxon>Ascomycota</taxon>
        <taxon>Pezizomycotina</taxon>
        <taxon>Dothideomycetes</taxon>
        <taxon>Pleosporomycetidae</taxon>
        <taxon>Pleosporales</taxon>
        <taxon>Lophiotremataceae</taxon>
        <taxon>Lophiotrema</taxon>
    </lineage>
</organism>
<feature type="compositionally biased region" description="Polar residues" evidence="1">
    <location>
        <begin position="644"/>
        <end position="662"/>
    </location>
</feature>
<feature type="region of interest" description="Disordered" evidence="1">
    <location>
        <begin position="114"/>
        <end position="165"/>
    </location>
</feature>
<feature type="compositionally biased region" description="Basic and acidic residues" evidence="1">
    <location>
        <begin position="570"/>
        <end position="586"/>
    </location>
</feature>
<feature type="region of interest" description="Disordered" evidence="1">
    <location>
        <begin position="961"/>
        <end position="983"/>
    </location>
</feature>
<gene>
    <name evidence="2" type="ORF">BDV96DRAFT_630791</name>
</gene>
<feature type="compositionally biased region" description="Basic and acidic residues" evidence="1">
    <location>
        <begin position="908"/>
        <end position="923"/>
    </location>
</feature>
<dbReference type="EMBL" id="ML977319">
    <property type="protein sequence ID" value="KAF2117381.1"/>
    <property type="molecule type" value="Genomic_DNA"/>
</dbReference>
<feature type="compositionally biased region" description="Basic and acidic residues" evidence="1">
    <location>
        <begin position="114"/>
        <end position="141"/>
    </location>
</feature>
<feature type="region of interest" description="Disordered" evidence="1">
    <location>
        <begin position="555"/>
        <end position="814"/>
    </location>
</feature>
<feature type="compositionally biased region" description="Basic residues" evidence="1">
    <location>
        <begin position="1055"/>
        <end position="1071"/>
    </location>
</feature>
<reference evidence="2" key="1">
    <citation type="journal article" date="2020" name="Stud. Mycol.">
        <title>101 Dothideomycetes genomes: a test case for predicting lifestyles and emergence of pathogens.</title>
        <authorList>
            <person name="Haridas S."/>
            <person name="Albert R."/>
            <person name="Binder M."/>
            <person name="Bloem J."/>
            <person name="Labutti K."/>
            <person name="Salamov A."/>
            <person name="Andreopoulos B."/>
            <person name="Baker S."/>
            <person name="Barry K."/>
            <person name="Bills G."/>
            <person name="Bluhm B."/>
            <person name="Cannon C."/>
            <person name="Castanera R."/>
            <person name="Culley D."/>
            <person name="Daum C."/>
            <person name="Ezra D."/>
            <person name="Gonzalez J."/>
            <person name="Henrissat B."/>
            <person name="Kuo A."/>
            <person name="Liang C."/>
            <person name="Lipzen A."/>
            <person name="Lutzoni F."/>
            <person name="Magnuson J."/>
            <person name="Mondo S."/>
            <person name="Nolan M."/>
            <person name="Ohm R."/>
            <person name="Pangilinan J."/>
            <person name="Park H.-J."/>
            <person name="Ramirez L."/>
            <person name="Alfaro M."/>
            <person name="Sun H."/>
            <person name="Tritt A."/>
            <person name="Yoshinaga Y."/>
            <person name="Zwiers L.-H."/>
            <person name="Turgeon B."/>
            <person name="Goodwin S."/>
            <person name="Spatafora J."/>
            <person name="Crous P."/>
            <person name="Grigoriev I."/>
        </authorList>
    </citation>
    <scope>NUCLEOTIDE SEQUENCE</scope>
    <source>
        <strain evidence="2">CBS 627.86</strain>
    </source>
</reference>
<protein>
    <submittedName>
        <fullName evidence="2">Uncharacterized protein</fullName>
    </submittedName>
</protein>
<feature type="region of interest" description="Disordered" evidence="1">
    <location>
        <begin position="469"/>
        <end position="493"/>
    </location>
</feature>
<name>A0A6A5ZG40_9PLEO</name>
<evidence type="ECO:0000313" key="2">
    <source>
        <dbReference type="EMBL" id="KAF2117381.1"/>
    </source>
</evidence>